<keyword evidence="1" id="KW-0479">Metal-binding</keyword>
<feature type="region of interest" description="Disordered" evidence="5">
    <location>
        <begin position="586"/>
        <end position="607"/>
    </location>
</feature>
<dbReference type="SMART" id="SM00355">
    <property type="entry name" value="ZnF_C2H2"/>
    <property type="match status" value="24"/>
</dbReference>
<feature type="compositionally biased region" description="Basic and acidic residues" evidence="5">
    <location>
        <begin position="1309"/>
        <end position="1332"/>
    </location>
</feature>
<evidence type="ECO:0000313" key="7">
    <source>
        <dbReference type="Proteomes" id="UP000008820"/>
    </source>
</evidence>
<feature type="compositionally biased region" description="Basic and acidic residues" evidence="5">
    <location>
        <begin position="1365"/>
        <end position="1374"/>
    </location>
</feature>
<dbReference type="Gene3D" id="3.30.160.60">
    <property type="entry name" value="Classic Zinc Finger"/>
    <property type="match status" value="9"/>
</dbReference>
<dbReference type="InterPro" id="IPR036236">
    <property type="entry name" value="Znf_C2H2_sf"/>
</dbReference>
<evidence type="ECO:0000256" key="2">
    <source>
        <dbReference type="ARBA" id="ARBA00022737"/>
    </source>
</evidence>
<organism evidence="6 7">
    <name type="scientific">Aedes aegypti</name>
    <name type="common">Yellowfever mosquito</name>
    <name type="synonym">Culex aegypti</name>
    <dbReference type="NCBI Taxonomy" id="7159"/>
    <lineage>
        <taxon>Eukaryota</taxon>
        <taxon>Metazoa</taxon>
        <taxon>Ecdysozoa</taxon>
        <taxon>Arthropoda</taxon>
        <taxon>Hexapoda</taxon>
        <taxon>Insecta</taxon>
        <taxon>Pterygota</taxon>
        <taxon>Neoptera</taxon>
        <taxon>Endopterygota</taxon>
        <taxon>Diptera</taxon>
        <taxon>Nematocera</taxon>
        <taxon>Culicoidea</taxon>
        <taxon>Culicidae</taxon>
        <taxon>Culicinae</taxon>
        <taxon>Aedini</taxon>
        <taxon>Aedes</taxon>
        <taxon>Stegomyia</taxon>
    </lineage>
</organism>
<dbReference type="InterPro" id="IPR012934">
    <property type="entry name" value="Znf_AD"/>
</dbReference>
<evidence type="ECO:0000256" key="4">
    <source>
        <dbReference type="ARBA" id="ARBA00022833"/>
    </source>
</evidence>
<reference evidence="6 7" key="1">
    <citation type="submission" date="2017-06" db="EMBL/GenBank/DDBJ databases">
        <title>Aedes aegypti genome working group (AGWG) sequencing and assembly.</title>
        <authorList>
            <consortium name="Aedes aegypti Genome Working Group (AGWG)"/>
            <person name="Matthews B.J."/>
        </authorList>
    </citation>
    <scope>NUCLEOTIDE SEQUENCE [LARGE SCALE GENOMIC DNA]</scope>
    <source>
        <strain evidence="6 7">LVP_AGWG</strain>
    </source>
</reference>
<accession>A0A6I8TR39</accession>
<feature type="compositionally biased region" description="Basic and acidic residues" evidence="5">
    <location>
        <begin position="1519"/>
        <end position="1533"/>
    </location>
</feature>
<feature type="compositionally biased region" description="Basic and acidic residues" evidence="5">
    <location>
        <begin position="1188"/>
        <end position="1210"/>
    </location>
</feature>
<dbReference type="Gene3D" id="3.40.1800.20">
    <property type="match status" value="1"/>
</dbReference>
<dbReference type="SMART" id="SM00868">
    <property type="entry name" value="zf-AD"/>
    <property type="match status" value="2"/>
</dbReference>
<feature type="compositionally biased region" description="Basic and acidic residues" evidence="5">
    <location>
        <begin position="1414"/>
        <end position="1429"/>
    </location>
</feature>
<feature type="compositionally biased region" description="Basic and acidic residues" evidence="5">
    <location>
        <begin position="1389"/>
        <end position="1404"/>
    </location>
</feature>
<dbReference type="Proteomes" id="UP000008820">
    <property type="component" value="Chromosome 1"/>
</dbReference>
<dbReference type="PROSITE" id="PS50157">
    <property type="entry name" value="ZINC_FINGER_C2H2_2"/>
    <property type="match status" value="18"/>
</dbReference>
<keyword evidence="4" id="KW-0862">Zinc</keyword>
<feature type="compositionally biased region" description="Polar residues" evidence="5">
    <location>
        <begin position="1590"/>
        <end position="1600"/>
    </location>
</feature>
<feature type="compositionally biased region" description="Basic and acidic residues" evidence="5">
    <location>
        <begin position="1677"/>
        <end position="1719"/>
    </location>
</feature>
<feature type="region of interest" description="Disordered" evidence="5">
    <location>
        <begin position="1114"/>
        <end position="1887"/>
    </location>
</feature>
<feature type="compositionally biased region" description="Polar residues" evidence="5">
    <location>
        <begin position="1766"/>
        <end position="1781"/>
    </location>
</feature>
<feature type="compositionally biased region" description="Basic and acidic residues" evidence="5">
    <location>
        <begin position="1546"/>
        <end position="1567"/>
    </location>
</feature>
<reference evidence="6" key="2">
    <citation type="submission" date="2020-05" db="UniProtKB">
        <authorList>
            <consortium name="EnsemblMetazoa"/>
        </authorList>
    </citation>
    <scope>IDENTIFICATION</scope>
    <source>
        <strain evidence="6">LVP_AGWG</strain>
    </source>
</reference>
<dbReference type="SUPFAM" id="SSF57716">
    <property type="entry name" value="Glucocorticoid receptor-like (DNA-binding domain)"/>
    <property type="match status" value="1"/>
</dbReference>
<dbReference type="EnsemblMetazoa" id="AAEL023695-RA">
    <property type="protein sequence ID" value="AAEL023695-PA"/>
    <property type="gene ID" value="AAEL023695"/>
</dbReference>
<feature type="compositionally biased region" description="Basic and acidic residues" evidence="5">
    <location>
        <begin position="1654"/>
        <end position="1664"/>
    </location>
</feature>
<dbReference type="Pfam" id="PF00096">
    <property type="entry name" value="zf-C2H2"/>
    <property type="match status" value="3"/>
</dbReference>
<keyword evidence="3" id="KW-0863">Zinc-finger</keyword>
<feature type="compositionally biased region" description="Basic and acidic residues" evidence="5">
    <location>
        <begin position="1735"/>
        <end position="1748"/>
    </location>
</feature>
<keyword evidence="7" id="KW-1185">Reference proteome</keyword>
<feature type="compositionally biased region" description="Polar residues" evidence="5">
    <location>
        <begin position="1641"/>
        <end position="1652"/>
    </location>
</feature>
<proteinExistence type="predicted"/>
<sequence>MDLSMSSSAVATAREDPFAAEGIFNQQDLPVVPNDNPETYCRLCLTTPDVVPLFPPGTDPNVYILELIGQYIGIGITMEDDFSCAVCTSCQLILDQFDVFRQNCLKVDIAIRRRRLGLDRVIKAEPLPDEDEGVEGELPFVRLENRVYQCRVCTEKFRSMSLFMSHCKEEHPEEAKMYKCKHCPKSFMTKTARLSHIRSHQPSNPDGDPGVIRVQVCERCMETFHSYKTLKEHIKEQHSNDPKQESLVCTTCSRQFSRITILRNHILRVHLGKQPHMCKQCGESFAYAQQLAAHLKAEHGICPNEFGHFDEEQLDDEEGLPPVTGGEMAAATQGGEIAIKEDPDKAANNSISTAVEDAALKQKNRYACIECSVKCESPEELRNHRKIHQDPTWWKCNHCRNFVKHQQMHLQKKHPTIGENEMDASFTIRYRCWMCRMYFKSLYQMEVHANVKHQIPLPKNHQVPPPSEELEEGEIRPDVPSMIQSAVPPTSTLIHAAAAGLPSGIPQPLTVQPPLPFAPEHLPLLLSQLENGAMDYLREFSRLLDPTNQLGLSAQLDIKPNIAALNASMAMDLSGSSALNLSNASPAMNSTANSDGPFEDADGESESEDDTFIRLDNKTYQCKFCPETFRHLQLIRKHTKAQHPSEWKSFKCVHCKRRFPSAPMRDRHAHFHSLNHPCKCTECDQMYSSKKRLAKHFELFHNRNSHSFSMERFRCSSCPRMFVEKKYYDLHSRIYHENKPQRLKNLSEKIQVCERCMTKFDSKDQLVEHIRQNHRGDPPLKNCICTTCHKDLKTVTLLRIHIMVVHMGISPFVCQHCSADFPSRHWLLKHMEKEHSEIALFKCPTCDDSFTTEARLIEHKDKVHAELETVFDAETGMTLYPCTKCEKKLPSKDFLEKHLIKAHPSFMLMYKCPLCNQPIRYRKQHMRVHHDIEYNPKEHPYQVRYKCHCCSKMFQQKRNMLAHQNSLAHQCSRCQMRFKSKKNLSAHMAAHRTNKSLKCEDCGLDFGYRARLDTHRERYHSPNSTQVLKIINCPYCPKLFISPSNRERHIAANHVQSDFKVNCNHCPVQVTDTGTLRKHYKAVHPEERVTFKCPGCERFYLNLSSFKDHYKKHKEDADKSTNSTVDGSDAEGEKSADDKAVKVKKEVQDEDVEKEMGGVGNSGQEPKVEVKREVENGEAIEGSQGAEEGIKDDSIKVDEAKMENATEVKTENVQNGEVANVGGSDDKAKEEAMLVEETEKTTVEEKQESSKEGEQQSKDAETGPEKVDGNSVEDAGLTDKAESMLVDESKADENVIPQGSTKQLEADEEGKMTVEDSNIEGKDKPLEEEKVAPEQTEPIVLSDSSESKTEPIVLSDSSESNDVEMVQRSDKKAINQDMPTKPSEDSEESSEKLESANEVAKEVISEPASPTEKPSQEKQEIVDEAKGDTSDGDATQMEQNNDKAIASGVEQKASGEMKEQSTEKTAAVTDDKPTVEAPKTKDTLEAGESSQEFSTAATQDAPGKAETALEQESVSEVKLPVEEVKLEQVEKSSDTSSQKNPIPEDNQEKLEQTPPSEVKETEDKSVSEEEPQLDQKTPVGEATSGEPVNESESAEAQSKQGIALGSDVVLGETATVSDAPQVETMSDKNENEVNDGELAEQSATETAPQQKNVDPGKIEPKEADVPSVDEQRDEEEPPKPSEKVETSEQSESKRVDECEERAVPSEEPGHSAPEEKQESPENPEEPQEVPSPSEENSKDETAASEDARSGNNSPTSTAVDSPYTIVESSNEASEISETSSVKSERSTLKRKSAPPSEKRRISTRNMLTRKKRLMVLLDPADVDKLVSLSRTNSPSPSLKRVGRKGSVSTRGSSSESQPTGNDDQMPAKRLRRERRTPNTEGGLAGGS</sequence>
<gene>
    <name evidence="6" type="primary">5563999</name>
</gene>
<dbReference type="Pfam" id="PF07776">
    <property type="entry name" value="zf-AD"/>
    <property type="match status" value="1"/>
</dbReference>
<feature type="compositionally biased region" description="Basic and acidic residues" evidence="5">
    <location>
        <begin position="1224"/>
        <end position="1268"/>
    </location>
</feature>
<feature type="compositionally biased region" description="Basic and acidic residues" evidence="5">
    <location>
        <begin position="1453"/>
        <end position="1462"/>
    </location>
</feature>
<evidence type="ECO:0000313" key="6">
    <source>
        <dbReference type="EnsemblMetazoa" id="AAEL023695-PA"/>
    </source>
</evidence>
<evidence type="ECO:0000256" key="3">
    <source>
        <dbReference type="ARBA" id="ARBA00022771"/>
    </source>
</evidence>
<dbReference type="PROSITE" id="PS00028">
    <property type="entry name" value="ZINC_FINGER_C2H2_1"/>
    <property type="match status" value="22"/>
</dbReference>
<feature type="compositionally biased region" description="Polar residues" evidence="5">
    <location>
        <begin position="1488"/>
        <end position="1498"/>
    </location>
</feature>
<feature type="compositionally biased region" description="Polar residues" evidence="5">
    <location>
        <begin position="1749"/>
        <end position="1759"/>
    </location>
</feature>
<dbReference type="PROSITE" id="PS51915">
    <property type="entry name" value="ZAD"/>
    <property type="match status" value="1"/>
</dbReference>
<dbReference type="GO" id="GO:0008270">
    <property type="term" value="F:zinc ion binding"/>
    <property type="evidence" value="ECO:0007669"/>
    <property type="project" value="UniProtKB-UniRule"/>
</dbReference>
<dbReference type="SUPFAM" id="SSF57667">
    <property type="entry name" value="beta-beta-alpha zinc fingers"/>
    <property type="match status" value="5"/>
</dbReference>
<dbReference type="PANTHER" id="PTHR24379:SF121">
    <property type="entry name" value="C2H2-TYPE DOMAIN-CONTAINING PROTEIN"/>
    <property type="match status" value="1"/>
</dbReference>
<keyword evidence="2" id="KW-0677">Repeat</keyword>
<dbReference type="InParanoid" id="A0A6I8TR39"/>
<feature type="compositionally biased region" description="Basic and acidic residues" evidence="5">
    <location>
        <begin position="1469"/>
        <end position="1484"/>
    </location>
</feature>
<dbReference type="OrthoDB" id="2687452at2759"/>
<evidence type="ECO:0000256" key="5">
    <source>
        <dbReference type="SAM" id="MobiDB-lite"/>
    </source>
</evidence>
<feature type="compositionally biased region" description="Acidic residues" evidence="5">
    <location>
        <begin position="597"/>
        <end position="607"/>
    </location>
</feature>
<feature type="compositionally biased region" description="Low complexity" evidence="5">
    <location>
        <begin position="1844"/>
        <end position="1856"/>
    </location>
</feature>
<name>A0A6I8TR39_AEDAE</name>
<feature type="compositionally biased region" description="Basic and acidic residues" evidence="5">
    <location>
        <begin position="1131"/>
        <end position="1147"/>
    </location>
</feature>
<evidence type="ECO:0000256" key="1">
    <source>
        <dbReference type="ARBA" id="ARBA00022723"/>
    </source>
</evidence>
<dbReference type="GO" id="GO:0005634">
    <property type="term" value="C:nucleus"/>
    <property type="evidence" value="ECO:0007669"/>
    <property type="project" value="InterPro"/>
</dbReference>
<feature type="compositionally biased region" description="Basic and acidic residues" evidence="5">
    <location>
        <begin position="1277"/>
        <end position="1293"/>
    </location>
</feature>
<feature type="compositionally biased region" description="Basic and acidic residues" evidence="5">
    <location>
        <begin position="1166"/>
        <end position="1175"/>
    </location>
</feature>
<dbReference type="PANTHER" id="PTHR24379">
    <property type="entry name" value="KRAB AND ZINC FINGER DOMAIN-CONTAINING"/>
    <property type="match status" value="1"/>
</dbReference>
<dbReference type="InterPro" id="IPR013087">
    <property type="entry name" value="Znf_C2H2_type"/>
</dbReference>
<protein>
    <submittedName>
        <fullName evidence="6">Uncharacterized protein</fullName>
    </submittedName>
</protein>